<dbReference type="OrthoDB" id="9781180at2"/>
<dbReference type="SUPFAM" id="SSF52540">
    <property type="entry name" value="P-loop containing nucleoside triphosphate hydrolases"/>
    <property type="match status" value="1"/>
</dbReference>
<organism evidence="1 2">
    <name type="scientific">Allofournierella massiliensis</name>
    <dbReference type="NCBI Taxonomy" id="1650663"/>
    <lineage>
        <taxon>Bacteria</taxon>
        <taxon>Bacillati</taxon>
        <taxon>Bacillota</taxon>
        <taxon>Clostridia</taxon>
        <taxon>Eubacteriales</taxon>
        <taxon>Oscillospiraceae</taxon>
        <taxon>Allofournierella</taxon>
    </lineage>
</organism>
<dbReference type="AlphaFoldDB" id="A0A4R1R6Q1"/>
<reference evidence="1 2" key="1">
    <citation type="submission" date="2019-03" db="EMBL/GenBank/DDBJ databases">
        <title>Genomic Encyclopedia of Type Strains, Phase IV (KMG-IV): sequencing the most valuable type-strain genomes for metagenomic binning, comparative biology and taxonomic classification.</title>
        <authorList>
            <person name="Goeker M."/>
        </authorList>
    </citation>
    <scope>NUCLEOTIDE SEQUENCE [LARGE SCALE GENOMIC DNA]</scope>
    <source>
        <strain evidence="1 2">DSM 100451</strain>
    </source>
</reference>
<dbReference type="STRING" id="1650663.GCA_001486665_02836"/>
<gene>
    <name evidence="1" type="ORF">EDD77_1022</name>
</gene>
<protein>
    <submittedName>
        <fullName evidence="1">Cytidylate kinase</fullName>
    </submittedName>
</protein>
<keyword evidence="1" id="KW-0418">Kinase</keyword>
<dbReference type="EMBL" id="SLUM01000002">
    <property type="protein sequence ID" value="TCL61265.1"/>
    <property type="molecule type" value="Genomic_DNA"/>
</dbReference>
<evidence type="ECO:0000313" key="2">
    <source>
        <dbReference type="Proteomes" id="UP000295184"/>
    </source>
</evidence>
<proteinExistence type="predicted"/>
<dbReference type="Proteomes" id="UP000295184">
    <property type="component" value="Unassembled WGS sequence"/>
</dbReference>
<accession>A0A4R1R6Q1</accession>
<keyword evidence="1" id="KW-0808">Transferase</keyword>
<sequence length="202" mass="22824">MKQPLIVAVGRQYGSSGRLVGAKLAERLGVDFYDKEKLMTIARSTPDYSEVKSFYEERPVNSLLYAIAMNEEPAVTSETVFRRIRALMQDHSGVLIGRCGNVIFRPDANAVSVFIHADPEIRCQRIAQLENISLKKAAVRMQEVDEERTEFHKYFTGEQWGQAEGYELCLDSGILGVDGCVEMILNYLRWRGLLDENEAAGR</sequence>
<dbReference type="RefSeq" id="WP_058966044.1">
    <property type="nucleotide sequence ID" value="NZ_CABKVM010000019.1"/>
</dbReference>
<dbReference type="Pfam" id="PF13189">
    <property type="entry name" value="Cytidylate_kin2"/>
    <property type="match status" value="1"/>
</dbReference>
<dbReference type="GO" id="GO:0016301">
    <property type="term" value="F:kinase activity"/>
    <property type="evidence" value="ECO:0007669"/>
    <property type="project" value="UniProtKB-KW"/>
</dbReference>
<evidence type="ECO:0000313" key="1">
    <source>
        <dbReference type="EMBL" id="TCL61265.1"/>
    </source>
</evidence>
<comment type="caution">
    <text evidence="1">The sequence shown here is derived from an EMBL/GenBank/DDBJ whole genome shotgun (WGS) entry which is preliminary data.</text>
</comment>
<dbReference type="Gene3D" id="3.40.50.300">
    <property type="entry name" value="P-loop containing nucleotide triphosphate hydrolases"/>
    <property type="match status" value="1"/>
</dbReference>
<name>A0A4R1R6Q1_9FIRM</name>
<dbReference type="InterPro" id="IPR027417">
    <property type="entry name" value="P-loop_NTPase"/>
</dbReference>